<feature type="domain" description="PB1" evidence="1">
    <location>
        <begin position="4"/>
        <end position="83"/>
    </location>
</feature>
<feature type="non-terminal residue" evidence="2">
    <location>
        <position position="1"/>
    </location>
</feature>
<dbReference type="Pfam" id="PF03108">
    <property type="entry name" value="DBD_Tnp_Mut"/>
    <property type="match status" value="1"/>
</dbReference>
<evidence type="ECO:0000259" key="1">
    <source>
        <dbReference type="SMART" id="SM00666"/>
    </source>
</evidence>
<dbReference type="AlphaFoldDB" id="A0A9N7NAY9"/>
<sequence length="433" mass="49901">AQSDILGSCTYKNELFVFSMHHGSTLDEVYTLIAKRWSNVNFQSVMLCYIAPKENKRVSLSNDGDVKNMIRLHVFWKINIVEIVAIERIERPNDRVQSIQMNMNRKIVSYDDFSEGEHELLQDKSIDSWRTCIKGEGQIFNGADEFRKSVKNYVIANSRSFKYKKNDKQKVIVCCSDADCEWRIYASLYKGDQLFAIRKCNLVHTCGVSNLRTRGHPNADSNWVSSTIKEKLRDEPSYRPCTILKDLHRDYGLELSYKKAWLGKEIAMQDIHGVDRGSYDRLRWYSSAVRETNPGSIADCEIDSFDNKFRRLFICFHACLVGFLTDCRPLIFLDGTLIKSKCKGCLLSAVSKDANDDLFTIAFVVVDAETDENWQWFCSKLNNGFLSSCLPVPRSFTFFTDRHSGLLKSILLVFPGSHHAYCLRHLVENFKKQ</sequence>
<proteinExistence type="predicted"/>
<protein>
    <recommendedName>
        <fullName evidence="1">PB1 domain-containing protein</fullName>
    </recommendedName>
</protein>
<comment type="caution">
    <text evidence="2">The sequence shown here is derived from an EMBL/GenBank/DDBJ whole genome shotgun (WGS) entry which is preliminary data.</text>
</comment>
<name>A0A9N7NAY9_STRHE</name>
<reference evidence="2" key="1">
    <citation type="submission" date="2019-12" db="EMBL/GenBank/DDBJ databases">
        <authorList>
            <person name="Scholes J."/>
        </authorList>
    </citation>
    <scope>NUCLEOTIDE SEQUENCE</scope>
</reference>
<dbReference type="EMBL" id="CACSLK010027751">
    <property type="protein sequence ID" value="CAA0827159.1"/>
    <property type="molecule type" value="Genomic_DNA"/>
</dbReference>
<dbReference type="InterPro" id="IPR004332">
    <property type="entry name" value="Transposase_MuDR"/>
</dbReference>
<organism evidence="2 3">
    <name type="scientific">Striga hermonthica</name>
    <name type="common">Purple witchweed</name>
    <name type="synonym">Buchnera hermonthica</name>
    <dbReference type="NCBI Taxonomy" id="68872"/>
    <lineage>
        <taxon>Eukaryota</taxon>
        <taxon>Viridiplantae</taxon>
        <taxon>Streptophyta</taxon>
        <taxon>Embryophyta</taxon>
        <taxon>Tracheophyta</taxon>
        <taxon>Spermatophyta</taxon>
        <taxon>Magnoliopsida</taxon>
        <taxon>eudicotyledons</taxon>
        <taxon>Gunneridae</taxon>
        <taxon>Pentapetalae</taxon>
        <taxon>asterids</taxon>
        <taxon>lamiids</taxon>
        <taxon>Lamiales</taxon>
        <taxon>Orobanchaceae</taxon>
        <taxon>Buchnereae</taxon>
        <taxon>Striga</taxon>
    </lineage>
</organism>
<accession>A0A9N7NAY9</accession>
<dbReference type="SUPFAM" id="SSF54277">
    <property type="entry name" value="CAD &amp; PB1 domains"/>
    <property type="match status" value="1"/>
</dbReference>
<dbReference type="PANTHER" id="PTHR31973">
    <property type="entry name" value="POLYPROTEIN, PUTATIVE-RELATED"/>
    <property type="match status" value="1"/>
</dbReference>
<dbReference type="OrthoDB" id="1743623at2759"/>
<evidence type="ECO:0000313" key="2">
    <source>
        <dbReference type="EMBL" id="CAA0827159.1"/>
    </source>
</evidence>
<feature type="non-terminal residue" evidence="2">
    <location>
        <position position="433"/>
    </location>
</feature>
<dbReference type="SMART" id="SM00666">
    <property type="entry name" value="PB1"/>
    <property type="match status" value="1"/>
</dbReference>
<dbReference type="PANTHER" id="PTHR31973:SF166">
    <property type="entry name" value="OS10G0104700 PROTEIN"/>
    <property type="match status" value="1"/>
</dbReference>
<keyword evidence="3" id="KW-1185">Reference proteome</keyword>
<gene>
    <name evidence="2" type="ORF">SHERM_22854</name>
</gene>
<dbReference type="InterPro" id="IPR000270">
    <property type="entry name" value="PB1_dom"/>
</dbReference>
<dbReference type="InterPro" id="IPR018289">
    <property type="entry name" value="MULE_transposase_dom"/>
</dbReference>
<evidence type="ECO:0000313" key="3">
    <source>
        <dbReference type="Proteomes" id="UP001153555"/>
    </source>
</evidence>
<dbReference type="Proteomes" id="UP001153555">
    <property type="component" value="Unassembled WGS sequence"/>
</dbReference>
<dbReference type="Pfam" id="PF10551">
    <property type="entry name" value="MULE"/>
    <property type="match status" value="1"/>
</dbReference>